<comment type="caution">
    <text evidence="2">The sequence shown here is derived from an EMBL/GenBank/DDBJ whole genome shotgun (WGS) entry which is preliminary data.</text>
</comment>
<keyword evidence="3" id="KW-1185">Reference proteome</keyword>
<dbReference type="Proteomes" id="UP000542674">
    <property type="component" value="Unassembled WGS sequence"/>
</dbReference>
<dbReference type="AlphaFoldDB" id="A0A7W7WWT7"/>
<accession>A0A7W7WWT7</accession>
<gene>
    <name evidence="2" type="ORF">F4559_003691</name>
</gene>
<dbReference type="EMBL" id="JACHJS010000001">
    <property type="protein sequence ID" value="MBB4966332.1"/>
    <property type="molecule type" value="Genomic_DNA"/>
</dbReference>
<evidence type="ECO:0000313" key="2">
    <source>
        <dbReference type="EMBL" id="MBB4966332.1"/>
    </source>
</evidence>
<dbReference type="RefSeq" id="WP_221447276.1">
    <property type="nucleotide sequence ID" value="NZ_BAABAI010000026.1"/>
</dbReference>
<evidence type="ECO:0000313" key="3">
    <source>
        <dbReference type="Proteomes" id="UP000542674"/>
    </source>
</evidence>
<name>A0A7W7WWT7_9PSEU</name>
<proteinExistence type="predicted"/>
<organism evidence="2 3">
    <name type="scientific">Saccharothrix violaceirubra</name>
    <dbReference type="NCBI Taxonomy" id="413306"/>
    <lineage>
        <taxon>Bacteria</taxon>
        <taxon>Bacillati</taxon>
        <taxon>Actinomycetota</taxon>
        <taxon>Actinomycetes</taxon>
        <taxon>Pseudonocardiales</taxon>
        <taxon>Pseudonocardiaceae</taxon>
        <taxon>Saccharothrix</taxon>
    </lineage>
</organism>
<protein>
    <submittedName>
        <fullName evidence="2">Uncharacterized protein</fullName>
    </submittedName>
</protein>
<feature type="region of interest" description="Disordered" evidence="1">
    <location>
        <begin position="103"/>
        <end position="145"/>
    </location>
</feature>
<evidence type="ECO:0000256" key="1">
    <source>
        <dbReference type="SAM" id="MobiDB-lite"/>
    </source>
</evidence>
<sequence length="145" mass="15532">MSERTIIQRTLRVPASTGAAGDGTTAARQLDAALPDVGFSASRDLLAHVGGPATGPALDLAATVVSAVRELVGDHVRHNAYFIDCPTTTRTCARSWRVVRSTRRGTRWRDRPTGLGQAPSRSRSGHGGTIGPRPWAAVVRRGRRR</sequence>
<reference evidence="2 3" key="1">
    <citation type="submission" date="2020-08" db="EMBL/GenBank/DDBJ databases">
        <title>Sequencing the genomes of 1000 actinobacteria strains.</title>
        <authorList>
            <person name="Klenk H.-P."/>
        </authorList>
    </citation>
    <scope>NUCLEOTIDE SEQUENCE [LARGE SCALE GENOMIC DNA]</scope>
    <source>
        <strain evidence="2 3">DSM 45084</strain>
    </source>
</reference>